<dbReference type="PIRSF" id="PIRSF000857">
    <property type="entry name" value="PAPS_reductase"/>
    <property type="match status" value="1"/>
</dbReference>
<feature type="binding site" evidence="4">
    <location>
        <position position="140"/>
    </location>
    <ligand>
        <name>[4Fe-4S] cluster</name>
        <dbReference type="ChEBI" id="CHEBI:49883"/>
    </ligand>
</feature>
<comment type="cofactor">
    <cofactor evidence="4">
        <name>[4Fe-4S] cluster</name>
        <dbReference type="ChEBI" id="CHEBI:49883"/>
    </cofactor>
    <text evidence="4">Binds 1 [4Fe-4S] cluster per subunit.</text>
</comment>
<comment type="similarity">
    <text evidence="1 4">Belongs to the PAPS reductase family. CysH subfamily.</text>
</comment>
<dbReference type="EC" id="1.8.4.10" evidence="4"/>
<feature type="binding site" evidence="4">
    <location>
        <position position="221"/>
    </location>
    <ligand>
        <name>[4Fe-4S] cluster</name>
        <dbReference type="ChEBI" id="CHEBI:49883"/>
    </ligand>
</feature>
<reference evidence="6 7" key="1">
    <citation type="journal article" date="2016" name="Antonie Van Leeuwenhoek">
        <title>Dongia soli sp. nov., isolated from soil from Dokdo, Korea.</title>
        <authorList>
            <person name="Kim D.U."/>
            <person name="Lee H."/>
            <person name="Kim H."/>
            <person name="Kim S.G."/>
            <person name="Ka J.O."/>
        </authorList>
    </citation>
    <scope>NUCLEOTIDE SEQUENCE [LARGE SCALE GENOMIC DNA]</scope>
    <source>
        <strain evidence="6 7">D78</strain>
    </source>
</reference>
<evidence type="ECO:0000256" key="3">
    <source>
        <dbReference type="ARBA" id="ARBA00024327"/>
    </source>
</evidence>
<evidence type="ECO:0000256" key="2">
    <source>
        <dbReference type="ARBA" id="ARBA00023002"/>
    </source>
</evidence>
<keyword evidence="4" id="KW-0479">Metal-binding</keyword>
<keyword evidence="2 4" id="KW-0560">Oxidoreductase</keyword>
<feature type="domain" description="Phosphoadenosine phosphosulphate reductase" evidence="5">
    <location>
        <begin position="59"/>
        <end position="226"/>
    </location>
</feature>
<feature type="binding site" evidence="4">
    <location>
        <position position="141"/>
    </location>
    <ligand>
        <name>[4Fe-4S] cluster</name>
        <dbReference type="ChEBI" id="CHEBI:49883"/>
    </ligand>
</feature>
<name>A0ABU5E8G1_9PROT</name>
<dbReference type="Gene3D" id="3.40.50.620">
    <property type="entry name" value="HUPs"/>
    <property type="match status" value="1"/>
</dbReference>
<comment type="catalytic activity">
    <reaction evidence="4">
        <text>[thioredoxin]-disulfide + sulfite + AMP + 2 H(+) = adenosine 5'-phosphosulfate + [thioredoxin]-dithiol</text>
        <dbReference type="Rhea" id="RHEA:21976"/>
        <dbReference type="Rhea" id="RHEA-COMP:10698"/>
        <dbReference type="Rhea" id="RHEA-COMP:10700"/>
        <dbReference type="ChEBI" id="CHEBI:15378"/>
        <dbReference type="ChEBI" id="CHEBI:17359"/>
        <dbReference type="ChEBI" id="CHEBI:29950"/>
        <dbReference type="ChEBI" id="CHEBI:50058"/>
        <dbReference type="ChEBI" id="CHEBI:58243"/>
        <dbReference type="ChEBI" id="CHEBI:456215"/>
        <dbReference type="EC" id="1.8.4.10"/>
    </reaction>
</comment>
<dbReference type="Proteomes" id="UP001279642">
    <property type="component" value="Unassembled WGS sequence"/>
</dbReference>
<comment type="function">
    <text evidence="4">Catalyzes the formation of sulfite from adenosine 5'-phosphosulfate (APS) using thioredoxin as an electron donor.</text>
</comment>
<keyword evidence="7" id="KW-1185">Reference proteome</keyword>
<dbReference type="Pfam" id="PF01507">
    <property type="entry name" value="PAPS_reduct"/>
    <property type="match status" value="1"/>
</dbReference>
<protein>
    <recommendedName>
        <fullName evidence="4">Adenosine 5'-phosphosulfate reductase</fullName>
        <shortName evidence="4">APS reductase</shortName>
        <ecNumber evidence="4">1.8.4.10</ecNumber>
    </recommendedName>
    <alternativeName>
        <fullName evidence="4">5'-adenylylsulfate reductase</fullName>
    </alternativeName>
    <alternativeName>
        <fullName evidence="4">Thioredoxin-dependent 5'-adenylylsulfate reductase</fullName>
    </alternativeName>
</protein>
<dbReference type="NCBIfam" id="NF002537">
    <property type="entry name" value="PRK02090.1"/>
    <property type="match status" value="1"/>
</dbReference>
<feature type="active site" description="Nucleophile; cysteine thiosulfonate intermediate" evidence="4">
    <location>
        <position position="247"/>
    </location>
</feature>
<dbReference type="SUPFAM" id="SSF52402">
    <property type="entry name" value="Adenine nucleotide alpha hydrolases-like"/>
    <property type="match status" value="1"/>
</dbReference>
<evidence type="ECO:0000313" key="6">
    <source>
        <dbReference type="EMBL" id="MDY0882572.1"/>
    </source>
</evidence>
<comment type="caution">
    <text evidence="6">The sequence shown here is derived from an EMBL/GenBank/DDBJ whole genome shotgun (WGS) entry which is preliminary data.</text>
</comment>
<evidence type="ECO:0000256" key="4">
    <source>
        <dbReference type="HAMAP-Rule" id="MF_00063"/>
    </source>
</evidence>
<proteinExistence type="inferred from homology"/>
<keyword evidence="4" id="KW-0411">Iron-sulfur</keyword>
<dbReference type="PANTHER" id="PTHR46509:SF1">
    <property type="entry name" value="PHOSPHOADENOSINE PHOSPHOSULFATE REDUCTASE"/>
    <property type="match status" value="1"/>
</dbReference>
<dbReference type="GO" id="GO:0004604">
    <property type="term" value="F:phosphoadenylyl-sulfate reductase (thioredoxin) activity"/>
    <property type="evidence" value="ECO:0007669"/>
    <property type="project" value="UniProtKB-EC"/>
</dbReference>
<keyword evidence="4" id="KW-0408">Iron</keyword>
<organism evidence="6 7">
    <name type="scientific">Dongia soli</name>
    <dbReference type="NCBI Taxonomy" id="600628"/>
    <lineage>
        <taxon>Bacteria</taxon>
        <taxon>Pseudomonadati</taxon>
        <taxon>Pseudomonadota</taxon>
        <taxon>Alphaproteobacteria</taxon>
        <taxon>Rhodospirillales</taxon>
        <taxon>Dongiaceae</taxon>
        <taxon>Dongia</taxon>
    </lineage>
</organism>
<gene>
    <name evidence="4" type="primary">cysH</name>
    <name evidence="6" type="ORF">SMD27_06935</name>
</gene>
<feature type="binding site" evidence="4">
    <location>
        <position position="224"/>
    </location>
    <ligand>
        <name>[4Fe-4S] cluster</name>
        <dbReference type="ChEBI" id="CHEBI:49883"/>
    </ligand>
</feature>
<evidence type="ECO:0000313" key="7">
    <source>
        <dbReference type="Proteomes" id="UP001279642"/>
    </source>
</evidence>
<accession>A0ABU5E8G1</accession>
<evidence type="ECO:0000256" key="1">
    <source>
        <dbReference type="ARBA" id="ARBA00009732"/>
    </source>
</evidence>
<sequence length="251" mass="27852">MTDISASIASGLALPEDAPISAATEGPVELAARLNARWHQSSAEEILRDAVETVTPGRLAVVSSFGADAAILLHLVAETDRTLPILFIDTGKHFTETLMYRDILVGRFGFTDARALEPNLEEIKRLDPKGDLWSRDPNLCCQIRKVDPLQRALKDVDAWITGRKRYQTSARKQMPFAEAIDGRVKINPLASWSEDEIRVAFRHFKLPQHPLFDEGYRSIGCAPCTARVATEDDSRAGRWSGTDKTECGIHI</sequence>
<dbReference type="PANTHER" id="PTHR46509">
    <property type="entry name" value="PHOSPHOADENOSINE PHOSPHOSULFATE REDUCTASE"/>
    <property type="match status" value="1"/>
</dbReference>
<comment type="pathway">
    <text evidence="3 4">Sulfur metabolism; hydrogen sulfide biosynthesis; sulfite from sulfate.</text>
</comment>
<dbReference type="InterPro" id="IPR004511">
    <property type="entry name" value="PAPS/APS_Rdtase"/>
</dbReference>
<comment type="subcellular location">
    <subcellularLocation>
        <location evidence="4">Cytoplasm</location>
    </subcellularLocation>
</comment>
<dbReference type="HAMAP" id="MF_00063">
    <property type="entry name" value="CysH"/>
    <property type="match status" value="1"/>
</dbReference>
<dbReference type="RefSeq" id="WP_320507645.1">
    <property type="nucleotide sequence ID" value="NZ_JAXCLW010000002.1"/>
</dbReference>
<dbReference type="NCBIfam" id="TIGR00434">
    <property type="entry name" value="cysH"/>
    <property type="match status" value="1"/>
</dbReference>
<dbReference type="InterPro" id="IPR002500">
    <property type="entry name" value="PAPS_reduct_dom"/>
</dbReference>
<dbReference type="InterPro" id="IPR014729">
    <property type="entry name" value="Rossmann-like_a/b/a_fold"/>
</dbReference>
<keyword evidence="4" id="KW-0963">Cytoplasm</keyword>
<dbReference type="EMBL" id="JAXCLW010000002">
    <property type="protein sequence ID" value="MDY0882572.1"/>
    <property type="molecule type" value="Genomic_DNA"/>
</dbReference>
<evidence type="ECO:0000259" key="5">
    <source>
        <dbReference type="Pfam" id="PF01507"/>
    </source>
</evidence>